<name>A0AAU7DUN0_9MICO</name>
<evidence type="ECO:0000313" key="4">
    <source>
        <dbReference type="EMBL" id="XBH20780.1"/>
    </source>
</evidence>
<gene>
    <name evidence="4" type="ORF">V5R04_11150</name>
</gene>
<accession>A0AAU7DUN0</accession>
<proteinExistence type="predicted"/>
<dbReference type="PROSITE" id="PS50006">
    <property type="entry name" value="FHA_DOMAIN"/>
    <property type="match status" value="1"/>
</dbReference>
<evidence type="ECO:0000256" key="1">
    <source>
        <dbReference type="ARBA" id="ARBA00022553"/>
    </source>
</evidence>
<evidence type="ECO:0000256" key="2">
    <source>
        <dbReference type="SAM" id="MobiDB-lite"/>
    </source>
</evidence>
<evidence type="ECO:0000259" key="3">
    <source>
        <dbReference type="PROSITE" id="PS50006"/>
    </source>
</evidence>
<protein>
    <submittedName>
        <fullName evidence="4">FHA domain-containing protein</fullName>
    </submittedName>
</protein>
<dbReference type="CDD" id="cd00060">
    <property type="entry name" value="FHA"/>
    <property type="match status" value="1"/>
</dbReference>
<dbReference type="SUPFAM" id="SSF49879">
    <property type="entry name" value="SMAD/FHA domain"/>
    <property type="match status" value="1"/>
</dbReference>
<reference evidence="4" key="1">
    <citation type="submission" date="2024-02" db="EMBL/GenBank/DDBJ databases">
        <title>Tomenella chthoni gen. nov. sp. nov., a member of the family Jonesiaceae isolated from bat guano.</title>
        <authorList>
            <person name="Miller S.L."/>
            <person name="King J."/>
            <person name="Sankaranarayanan K."/>
            <person name="Lawson P.A."/>
        </authorList>
    </citation>
    <scope>NUCLEOTIDE SEQUENCE</scope>
    <source>
        <strain evidence="4">BS-20</strain>
    </source>
</reference>
<dbReference type="EMBL" id="CP146203">
    <property type="protein sequence ID" value="XBH20780.1"/>
    <property type="molecule type" value="Genomic_DNA"/>
</dbReference>
<feature type="region of interest" description="Disordered" evidence="2">
    <location>
        <begin position="171"/>
        <end position="190"/>
    </location>
</feature>
<sequence>MLMTTSQGPHLTVARDGIFIMLSPSTSATELDADLGLLLWQELALENPLSRALALILSGGIAGAPDFAMARKTDSGLHVIVRANASVHTLDAFGNRQIITGQAANTWVDTALEGDLEFAITLSTQAPGLCGIEPCLLASGVARKGALVSSGWSPQHDNDLLASVVPQPDHTPAAAAEVNPEPSPPPAPPVHEQATVALVVAPVPDPPVPEIDDHTILTNNLVEVRAQMATGVVPAVPAPFPVIVMHTGERVVLDQPVLIGRAPSATRVSGRELPRLIAVTSPNNDISRTHVQVRFEGDLIMVTDLNSTNGVILSEPQHGPRRLHPDEPTPVPAGAVVDLGDGVFFRVEAGL</sequence>
<keyword evidence="1" id="KW-0597">Phosphoprotein</keyword>
<dbReference type="Pfam" id="PF00498">
    <property type="entry name" value="FHA"/>
    <property type="match status" value="1"/>
</dbReference>
<organism evidence="4">
    <name type="scientific">Jonesiaceae bacterium BS-20</name>
    <dbReference type="NCBI Taxonomy" id="3120821"/>
    <lineage>
        <taxon>Bacteria</taxon>
        <taxon>Bacillati</taxon>
        <taxon>Actinomycetota</taxon>
        <taxon>Actinomycetes</taxon>
        <taxon>Micrococcales</taxon>
        <taxon>Jonesiaceae</taxon>
    </lineage>
</organism>
<dbReference type="InterPro" id="IPR008984">
    <property type="entry name" value="SMAD_FHA_dom_sf"/>
</dbReference>
<dbReference type="AlphaFoldDB" id="A0AAU7DUN0"/>
<dbReference type="InterPro" id="IPR000253">
    <property type="entry name" value="FHA_dom"/>
</dbReference>
<feature type="domain" description="FHA" evidence="3">
    <location>
        <begin position="257"/>
        <end position="318"/>
    </location>
</feature>
<dbReference type="Gene3D" id="2.60.200.20">
    <property type="match status" value="1"/>
</dbReference>